<evidence type="ECO:0000256" key="1">
    <source>
        <dbReference type="ARBA" id="ARBA00004613"/>
    </source>
</evidence>
<keyword evidence="3" id="KW-0964">Secreted</keyword>
<feature type="chain" id="PRO_5043366818" description="Neuropeptide gamma" evidence="8">
    <location>
        <begin position="23"/>
        <end position="119"/>
    </location>
</feature>
<dbReference type="GO" id="GO:0007217">
    <property type="term" value="P:tachykinin receptor signaling pathway"/>
    <property type="evidence" value="ECO:0007669"/>
    <property type="project" value="InterPro"/>
</dbReference>
<dbReference type="PRINTS" id="PR01829">
    <property type="entry name" value="PROTACHYKNIN"/>
</dbReference>
<reference evidence="9" key="3">
    <citation type="submission" date="2025-09" db="UniProtKB">
        <authorList>
            <consortium name="Ensembl"/>
        </authorList>
    </citation>
    <scope>IDENTIFICATION</scope>
</reference>
<proteinExistence type="inferred from homology"/>
<keyword evidence="10" id="KW-1185">Reference proteome</keyword>
<keyword evidence="5 8" id="KW-0732">Signal</keyword>
<keyword evidence="4" id="KW-0165">Cleavage on pair of basic residues</keyword>
<dbReference type="PROSITE" id="PS00267">
    <property type="entry name" value="TACHYKININ"/>
    <property type="match status" value="1"/>
</dbReference>
<dbReference type="GeneTree" id="ENSGT00390000002457"/>
<evidence type="ECO:0000256" key="7">
    <source>
        <dbReference type="ARBA" id="ARBA00023320"/>
    </source>
</evidence>
<dbReference type="InterPro" id="IPR013055">
    <property type="entry name" value="Tachy_Neuro_lke_CS"/>
</dbReference>
<evidence type="ECO:0000256" key="5">
    <source>
        <dbReference type="ARBA" id="ARBA00022729"/>
    </source>
</evidence>
<sequence length="119" mass="13808">MKLLLALAVLCFSFLALSQVFGEELGPKDDLDYWTNGNQIQDEWLQSDPFREILRRMTRKPRPHQFIGLMGKRSSAANAQITRKRHKINSFVGLMGKRSQEEPGKHERKPDQAQILCLW</sequence>
<dbReference type="GO" id="GO:0005576">
    <property type="term" value="C:extracellular region"/>
    <property type="evidence" value="ECO:0007669"/>
    <property type="project" value="UniProtKB-SubCell"/>
</dbReference>
<reference evidence="9" key="2">
    <citation type="submission" date="2025-08" db="UniProtKB">
        <authorList>
            <consortium name="Ensembl"/>
        </authorList>
    </citation>
    <scope>IDENTIFICATION</scope>
</reference>
<dbReference type="InterPro" id="IPR008216">
    <property type="entry name" value="Tachykinin_fam"/>
</dbReference>
<dbReference type="Proteomes" id="UP001501920">
    <property type="component" value="Chromosome 27"/>
</dbReference>
<reference evidence="9 10" key="1">
    <citation type="submission" date="2020-10" db="EMBL/GenBank/DDBJ databases">
        <title>Pygocentrus nattereri (red-bellied piranha) genome, fPygNat1, primary haplotype.</title>
        <authorList>
            <person name="Myers G."/>
            <person name="Meyer A."/>
            <person name="Karagic N."/>
            <person name="Pippel M."/>
            <person name="Winkler S."/>
            <person name="Tracey A."/>
            <person name="Wood J."/>
            <person name="Formenti G."/>
            <person name="Howe K."/>
            <person name="Fedrigo O."/>
            <person name="Jarvis E.D."/>
        </authorList>
    </citation>
    <scope>NUCLEOTIDE SEQUENCE [LARGE SCALE GENOMIC DNA]</scope>
</reference>
<evidence type="ECO:0008006" key="11">
    <source>
        <dbReference type="Google" id="ProtNLM"/>
    </source>
</evidence>
<evidence type="ECO:0000313" key="10">
    <source>
        <dbReference type="Proteomes" id="UP001501920"/>
    </source>
</evidence>
<evidence type="ECO:0000256" key="2">
    <source>
        <dbReference type="ARBA" id="ARBA00007518"/>
    </source>
</evidence>
<name>A0AAR2JZY2_PYGNA</name>
<feature type="signal peptide" evidence="8">
    <location>
        <begin position="1"/>
        <end position="22"/>
    </location>
</feature>
<dbReference type="PANTHER" id="PTHR11250">
    <property type="entry name" value="TACHYKININ"/>
    <property type="match status" value="1"/>
</dbReference>
<organism evidence="9 10">
    <name type="scientific">Pygocentrus nattereri</name>
    <name type="common">Red-bellied piranha</name>
    <dbReference type="NCBI Taxonomy" id="42514"/>
    <lineage>
        <taxon>Eukaryota</taxon>
        <taxon>Metazoa</taxon>
        <taxon>Chordata</taxon>
        <taxon>Craniata</taxon>
        <taxon>Vertebrata</taxon>
        <taxon>Euteleostomi</taxon>
        <taxon>Actinopterygii</taxon>
        <taxon>Neopterygii</taxon>
        <taxon>Teleostei</taxon>
        <taxon>Ostariophysi</taxon>
        <taxon>Characiformes</taxon>
        <taxon>Characoidei</taxon>
        <taxon>Pygocentrus</taxon>
    </lineage>
</organism>
<evidence type="ECO:0000256" key="6">
    <source>
        <dbReference type="ARBA" id="ARBA00022815"/>
    </source>
</evidence>
<keyword evidence="6" id="KW-0027">Amidation</keyword>
<comment type="subcellular location">
    <subcellularLocation>
        <location evidence="1">Secreted</location>
    </subcellularLocation>
</comment>
<evidence type="ECO:0000313" key="9">
    <source>
        <dbReference type="Ensembl" id="ENSPNAP00000057618.1"/>
    </source>
</evidence>
<evidence type="ECO:0000256" key="3">
    <source>
        <dbReference type="ARBA" id="ARBA00022525"/>
    </source>
</evidence>
<protein>
    <recommendedName>
        <fullName evidence="11">Neuropeptide gamma</fullName>
    </recommendedName>
</protein>
<keyword evidence="7" id="KW-0527">Neuropeptide</keyword>
<comment type="similarity">
    <text evidence="2">Belongs to the tachykinin family.</text>
</comment>
<evidence type="ECO:0000256" key="8">
    <source>
        <dbReference type="SAM" id="SignalP"/>
    </source>
</evidence>
<evidence type="ECO:0000256" key="4">
    <source>
        <dbReference type="ARBA" id="ARBA00022685"/>
    </source>
</evidence>
<gene>
    <name evidence="9" type="primary">TAC1</name>
</gene>
<dbReference type="PANTHER" id="PTHR11250:SF4">
    <property type="entry name" value="PREPROTACHYKININ 1"/>
    <property type="match status" value="1"/>
</dbReference>
<accession>A0AAR2JZY2</accession>
<dbReference type="AlphaFoldDB" id="A0AAR2JZY2"/>
<dbReference type="GO" id="GO:0007218">
    <property type="term" value="P:neuropeptide signaling pathway"/>
    <property type="evidence" value="ECO:0007669"/>
    <property type="project" value="UniProtKB-KW"/>
</dbReference>
<dbReference type="Ensembl" id="ENSPNAT00000053761.1">
    <property type="protein sequence ID" value="ENSPNAP00000057618.1"/>
    <property type="gene ID" value="ENSPNAG00000015113.2"/>
</dbReference>